<feature type="transmembrane region" description="Helical" evidence="7">
    <location>
        <begin position="180"/>
        <end position="201"/>
    </location>
</feature>
<feature type="transmembrane region" description="Helical" evidence="7">
    <location>
        <begin position="207"/>
        <end position="227"/>
    </location>
</feature>
<dbReference type="InterPro" id="IPR050980">
    <property type="entry name" value="2C_sensor_his_kinase"/>
</dbReference>
<keyword evidence="7" id="KW-0812">Transmembrane</keyword>
<dbReference type="AlphaFoldDB" id="A0A1G4YW65"/>
<sequence>MLLRPGGALVVGALVLLAVAPGDDQHQLLAVAAALAFLAAGAAHLLRSRLTGNATNRQIGLALVALGLHLPAGFAVRVLLDEDGTVLAQGVEAAVIAAAAVWALRGLVPMVRPLVRQGFVAGVVSVAVVLLGLLASPDRAVVQGVLAAGYLGTALLWAAVAVVADRVDPLGDSGRSSSQAIALVAAAVAVGTACTGVAAVVTPGHLVRVLVDVLMLVAGLVAVVSALRRIGDALDGQERYVAALVEQLAHHELVLQQTRGCLHDARSALAGIQAATSATHHPAVLSDPRRRQQLERAAVDEMHRLQRMLRMPDRTPHVTEVDLDALLGSLVVVHRERGLRVRRSGDCPSVQADGDAVAVIVGNLLGNALVHAPGALVTVDVRVADGLTITVGDDGPGLTDLQRLGVFEAGARRDGSPGEGIGLAVSRDLARRHGGDLVARPSTTGAVFRLTLPLHAAVEPVHPVPGTGDLADLPGLRLAG</sequence>
<dbReference type="InterPro" id="IPR004358">
    <property type="entry name" value="Sig_transdc_His_kin-like_C"/>
</dbReference>
<evidence type="ECO:0000256" key="2">
    <source>
        <dbReference type="ARBA" id="ARBA00012438"/>
    </source>
</evidence>
<dbReference type="PANTHER" id="PTHR44936">
    <property type="entry name" value="SENSOR PROTEIN CREC"/>
    <property type="match status" value="1"/>
</dbReference>
<keyword evidence="7" id="KW-1133">Transmembrane helix</keyword>
<keyword evidence="7" id="KW-0472">Membrane</keyword>
<feature type="transmembrane region" description="Helical" evidence="7">
    <location>
        <begin position="59"/>
        <end position="80"/>
    </location>
</feature>
<dbReference type="Pfam" id="PF02518">
    <property type="entry name" value="HATPase_c"/>
    <property type="match status" value="1"/>
</dbReference>
<dbReference type="InterPro" id="IPR005467">
    <property type="entry name" value="His_kinase_dom"/>
</dbReference>
<gene>
    <name evidence="9" type="ORF">SAMN03159343_3606</name>
</gene>
<dbReference type="Gene3D" id="3.30.565.10">
    <property type="entry name" value="Histidine kinase-like ATPase, C-terminal domain"/>
    <property type="match status" value="1"/>
</dbReference>
<dbReference type="PROSITE" id="PS50109">
    <property type="entry name" value="HIS_KIN"/>
    <property type="match status" value="1"/>
</dbReference>
<dbReference type="Proteomes" id="UP000198981">
    <property type="component" value="Unassembled WGS sequence"/>
</dbReference>
<evidence type="ECO:0000313" key="9">
    <source>
        <dbReference type="EMBL" id="SCX57198.1"/>
    </source>
</evidence>
<comment type="catalytic activity">
    <reaction evidence="1">
        <text>ATP + protein L-histidine = ADP + protein N-phospho-L-histidine.</text>
        <dbReference type="EC" id="2.7.13.3"/>
    </reaction>
</comment>
<evidence type="ECO:0000256" key="7">
    <source>
        <dbReference type="SAM" id="Phobius"/>
    </source>
</evidence>
<feature type="transmembrane region" description="Helical" evidence="7">
    <location>
        <begin position="141"/>
        <end position="164"/>
    </location>
</feature>
<keyword evidence="3" id="KW-0597">Phosphoprotein</keyword>
<dbReference type="RefSeq" id="WP_165839427.1">
    <property type="nucleotide sequence ID" value="NZ_FMUH01000006.1"/>
</dbReference>
<keyword evidence="5 9" id="KW-0418">Kinase</keyword>
<dbReference type="EMBL" id="FMUH01000006">
    <property type="protein sequence ID" value="SCX57198.1"/>
    <property type="molecule type" value="Genomic_DNA"/>
</dbReference>
<name>A0A1G4YW65_9ACTN</name>
<dbReference type="GO" id="GO:0000160">
    <property type="term" value="P:phosphorelay signal transduction system"/>
    <property type="evidence" value="ECO:0007669"/>
    <property type="project" value="UniProtKB-KW"/>
</dbReference>
<dbReference type="SMART" id="SM00387">
    <property type="entry name" value="HATPase_c"/>
    <property type="match status" value="1"/>
</dbReference>
<proteinExistence type="predicted"/>
<dbReference type="SUPFAM" id="SSF55874">
    <property type="entry name" value="ATPase domain of HSP90 chaperone/DNA topoisomerase II/histidine kinase"/>
    <property type="match status" value="1"/>
</dbReference>
<dbReference type="PRINTS" id="PR00344">
    <property type="entry name" value="BCTRLSENSOR"/>
</dbReference>
<dbReference type="EC" id="2.7.13.3" evidence="2"/>
<evidence type="ECO:0000256" key="3">
    <source>
        <dbReference type="ARBA" id="ARBA00022553"/>
    </source>
</evidence>
<organism evidence="9 10">
    <name type="scientific">Klenkia marina</name>
    <dbReference type="NCBI Taxonomy" id="1960309"/>
    <lineage>
        <taxon>Bacteria</taxon>
        <taxon>Bacillati</taxon>
        <taxon>Actinomycetota</taxon>
        <taxon>Actinomycetes</taxon>
        <taxon>Geodermatophilales</taxon>
        <taxon>Geodermatophilaceae</taxon>
        <taxon>Klenkia</taxon>
    </lineage>
</organism>
<dbReference type="STRING" id="1960309.SAMN03159343_3606"/>
<accession>A0A1G4YW65</accession>
<evidence type="ECO:0000256" key="6">
    <source>
        <dbReference type="ARBA" id="ARBA00023012"/>
    </source>
</evidence>
<reference evidence="10" key="1">
    <citation type="submission" date="2016-10" db="EMBL/GenBank/DDBJ databases">
        <authorList>
            <person name="Varghese N."/>
            <person name="Submissions S."/>
        </authorList>
    </citation>
    <scope>NUCLEOTIDE SEQUENCE [LARGE SCALE GENOMIC DNA]</scope>
    <source>
        <strain evidence="10">DSM 45722</strain>
    </source>
</reference>
<feature type="domain" description="Histidine kinase" evidence="8">
    <location>
        <begin position="260"/>
        <end position="456"/>
    </location>
</feature>
<dbReference type="PANTHER" id="PTHR44936:SF9">
    <property type="entry name" value="SENSOR PROTEIN CREC"/>
    <property type="match status" value="1"/>
</dbReference>
<dbReference type="GO" id="GO:0004673">
    <property type="term" value="F:protein histidine kinase activity"/>
    <property type="evidence" value="ECO:0007669"/>
    <property type="project" value="UniProtKB-EC"/>
</dbReference>
<feature type="transmembrane region" description="Helical" evidence="7">
    <location>
        <begin position="28"/>
        <end position="47"/>
    </location>
</feature>
<dbReference type="InterPro" id="IPR036890">
    <property type="entry name" value="HATPase_C_sf"/>
</dbReference>
<keyword evidence="10" id="KW-1185">Reference proteome</keyword>
<keyword evidence="6" id="KW-0902">Two-component regulatory system</keyword>
<evidence type="ECO:0000256" key="1">
    <source>
        <dbReference type="ARBA" id="ARBA00000085"/>
    </source>
</evidence>
<keyword evidence="4" id="KW-0808">Transferase</keyword>
<protein>
    <recommendedName>
        <fullName evidence="2">histidine kinase</fullName>
        <ecNumber evidence="2">2.7.13.3</ecNumber>
    </recommendedName>
</protein>
<feature type="transmembrane region" description="Helical" evidence="7">
    <location>
        <begin position="114"/>
        <end position="135"/>
    </location>
</feature>
<evidence type="ECO:0000256" key="4">
    <source>
        <dbReference type="ARBA" id="ARBA00022679"/>
    </source>
</evidence>
<evidence type="ECO:0000313" key="10">
    <source>
        <dbReference type="Proteomes" id="UP000198981"/>
    </source>
</evidence>
<dbReference type="InterPro" id="IPR003594">
    <property type="entry name" value="HATPase_dom"/>
</dbReference>
<evidence type="ECO:0000256" key="5">
    <source>
        <dbReference type="ARBA" id="ARBA00022777"/>
    </source>
</evidence>
<evidence type="ECO:0000259" key="8">
    <source>
        <dbReference type="PROSITE" id="PS50109"/>
    </source>
</evidence>